<feature type="chain" id="PRO_5008256541" evidence="2">
    <location>
        <begin position="26"/>
        <end position="180"/>
    </location>
</feature>
<evidence type="ECO:0000313" key="3">
    <source>
        <dbReference type="EMBL" id="ANN20578.1"/>
    </source>
</evidence>
<sequence length="180" mass="18219">MIKYRSVLVVVACGAALGAPAVASAHDVSTSPTTSFTPPPMQYPFIAVSPAKSKAGEEVLVSVGCPVADLGEVKSMVLDHVGKFEVTSEDPVILGAVAHIDAKARPGFYAVTATCKTKPVTINLEVTAIPTPSSKPPKPTVSPVKPVPTGHSGPSARVGSGRQVSKIPVGAPQTGGGPFS</sequence>
<dbReference type="AlphaFoldDB" id="A0A193C886"/>
<dbReference type="EMBL" id="CP016174">
    <property type="protein sequence ID" value="ANN20578.1"/>
    <property type="molecule type" value="Genomic_DNA"/>
</dbReference>
<evidence type="ECO:0000313" key="4">
    <source>
        <dbReference type="Proteomes" id="UP000093695"/>
    </source>
</evidence>
<feature type="signal peptide" evidence="2">
    <location>
        <begin position="1"/>
        <end position="25"/>
    </location>
</feature>
<proteinExistence type="predicted"/>
<evidence type="ECO:0000256" key="1">
    <source>
        <dbReference type="SAM" id="MobiDB-lite"/>
    </source>
</evidence>
<accession>A0A193C886</accession>
<gene>
    <name evidence="3" type="ORF">SD37_36650</name>
</gene>
<protein>
    <submittedName>
        <fullName evidence="3">Uncharacterized protein</fullName>
    </submittedName>
</protein>
<reference evidence="3 4" key="1">
    <citation type="journal article" date="2015" name="Genome Announc.">
        <title>Draft Genome Sequence of Norvancomycin-Producing Strain Amycolatopsis orientalis CPCC200066.</title>
        <authorList>
            <person name="Lei X."/>
            <person name="Yuan F."/>
            <person name="Shi Y."/>
            <person name="Li X."/>
            <person name="Wang L."/>
            <person name="Hong B."/>
        </authorList>
    </citation>
    <scope>NUCLEOTIDE SEQUENCE [LARGE SCALE GENOMIC DNA]</scope>
    <source>
        <strain evidence="3 4">B-37</strain>
    </source>
</reference>
<keyword evidence="2" id="KW-0732">Signal</keyword>
<dbReference type="RefSeq" id="WP_044854509.1">
    <property type="nucleotide sequence ID" value="NZ_CP016174.1"/>
</dbReference>
<dbReference type="STRING" id="31958.SD37_36650"/>
<dbReference type="Proteomes" id="UP000093695">
    <property type="component" value="Chromosome"/>
</dbReference>
<name>A0A193C886_AMYOR</name>
<evidence type="ECO:0000256" key="2">
    <source>
        <dbReference type="SAM" id="SignalP"/>
    </source>
</evidence>
<keyword evidence="4" id="KW-1185">Reference proteome</keyword>
<dbReference type="KEGG" id="aori:SD37_36650"/>
<feature type="region of interest" description="Disordered" evidence="1">
    <location>
        <begin position="128"/>
        <end position="180"/>
    </location>
</feature>
<organism evidence="3 4">
    <name type="scientific">Amycolatopsis orientalis</name>
    <name type="common">Nocardia orientalis</name>
    <dbReference type="NCBI Taxonomy" id="31958"/>
    <lineage>
        <taxon>Bacteria</taxon>
        <taxon>Bacillati</taxon>
        <taxon>Actinomycetota</taxon>
        <taxon>Actinomycetes</taxon>
        <taxon>Pseudonocardiales</taxon>
        <taxon>Pseudonocardiaceae</taxon>
        <taxon>Amycolatopsis</taxon>
    </lineage>
</organism>